<gene>
    <name evidence="1" type="ORF">MB14_06860</name>
</gene>
<organism evidence="1 2">
    <name type="scientific">Roseivirga ehrenbergii (strain DSM 102268 / JCM 13514 / KCTC 12282 / NCIMB 14502 / KMM 6017)</name>
    <dbReference type="NCBI Taxonomy" id="279360"/>
    <lineage>
        <taxon>Bacteria</taxon>
        <taxon>Pseudomonadati</taxon>
        <taxon>Bacteroidota</taxon>
        <taxon>Cytophagia</taxon>
        <taxon>Cytophagales</taxon>
        <taxon>Roseivirgaceae</taxon>
        <taxon>Roseivirga</taxon>
    </lineage>
</organism>
<protein>
    <submittedName>
        <fullName evidence="1">Uncharacterized protein</fullName>
    </submittedName>
</protein>
<dbReference type="AlphaFoldDB" id="A0A150X850"/>
<accession>A0A150X850</accession>
<dbReference type="Proteomes" id="UP000075583">
    <property type="component" value="Unassembled WGS sequence"/>
</dbReference>
<name>A0A150X850_ROSEK</name>
<evidence type="ECO:0000313" key="1">
    <source>
        <dbReference type="EMBL" id="KYG74917.1"/>
    </source>
</evidence>
<dbReference type="EMBL" id="LQZQ01000045">
    <property type="protein sequence ID" value="KYG74917.1"/>
    <property type="molecule type" value="Genomic_DNA"/>
</dbReference>
<dbReference type="STRING" id="279360.MB14_06860"/>
<proteinExistence type="predicted"/>
<sequence>MSFLFVVGVLSAQSLLAQNNFASHQFVVILPELATLEIQNQSNITQENLHGVSLSYTGSVMLRDDFNKVRNLQVEVKPNRTSPTNQYLEMALTDNSKNSGILHDNQKIKIGSPVDFALFPLGSEGELQKSEINFSYKLLEESEELNASGTFDVVYTLSDI</sequence>
<comment type="caution">
    <text evidence="1">The sequence shown here is derived from an EMBL/GenBank/DDBJ whole genome shotgun (WGS) entry which is preliminary data.</text>
</comment>
<reference evidence="1" key="1">
    <citation type="submission" date="2016-01" db="EMBL/GenBank/DDBJ databases">
        <title>Genome sequencing of Roseivirga ehrenbergii KMM 6017.</title>
        <authorList>
            <person name="Selvaratnam C."/>
            <person name="Thevarajoo S."/>
            <person name="Goh K.M."/>
            <person name="Ee R."/>
            <person name="Chan K.-G."/>
            <person name="Chong C.S."/>
        </authorList>
    </citation>
    <scope>NUCLEOTIDE SEQUENCE [LARGE SCALE GENOMIC DNA]</scope>
    <source>
        <strain evidence="1">KMM 6017</strain>
    </source>
</reference>
<evidence type="ECO:0000313" key="2">
    <source>
        <dbReference type="Proteomes" id="UP000075583"/>
    </source>
</evidence>
<keyword evidence="2" id="KW-1185">Reference proteome</keyword>